<comment type="function">
    <text evidence="2">May play the central regulatory role in sporulation. It may be an element of the effector pathway responsible for the activation of sporulation genes in response to nutritional stress. Spo0A may act in concert with spo0H (a sigma factor) to control the expression of some genes that are critical to the sporulation process.</text>
</comment>
<dbReference type="PANTHER" id="PTHR42872">
    <property type="entry name" value="PROTEIN-GLUTAMATE METHYLESTERASE/PROTEIN-GLUTAMINE GLUTAMINASE"/>
    <property type="match status" value="1"/>
</dbReference>
<dbReference type="EMBL" id="FNQE01000009">
    <property type="protein sequence ID" value="SDY83856.1"/>
    <property type="molecule type" value="Genomic_DNA"/>
</dbReference>
<dbReference type="PIRSF" id="PIRSF000876">
    <property type="entry name" value="RR_chemtxs_CheB"/>
    <property type="match status" value="1"/>
</dbReference>
<evidence type="ECO:0000256" key="5">
    <source>
        <dbReference type="PROSITE-ProRule" id="PRU00050"/>
    </source>
</evidence>
<accession>A0A1H3N4U0</accession>
<comment type="function">
    <text evidence="4">Involved in chemotaxis. Part of a chemotaxis signal transduction system that modulates chemotaxis in response to various stimuli. Catalyzes the demethylation of specific methylglutamate residues introduced into the chemoreceptors (methyl-accepting chemotaxis proteins or MCP) by CheR. Also mediates the irreversible deamidation of specific glutamine residues to glutamic acid.</text>
</comment>
<dbReference type="InterPro" id="IPR011006">
    <property type="entry name" value="CheY-like_superfamily"/>
</dbReference>
<dbReference type="AlphaFoldDB" id="A0A1H3N4U0"/>
<dbReference type="Gene3D" id="3.40.50.180">
    <property type="entry name" value="Methylesterase CheB, C-terminal domain"/>
    <property type="match status" value="1"/>
</dbReference>
<evidence type="ECO:0000256" key="3">
    <source>
        <dbReference type="ARBA" id="ARBA00048267"/>
    </source>
</evidence>
<sequence length="349" mass="37780">MTIKVMVVDDSAFMRKIVSDILKEDEEIEIIETARNGQDALEKLKKINPDVITLDIEMPIMDGITTLKEIINKYNIPVVMLSSLTVEGADATLKALEIGAVDFIPKPTNIFGLNKKEEKNKLIEKVKVASKIRKITKPSLKILEPTVANRVLPSKRVSGEGSIIAIGTSTGGPRALQSVIPQLPADINASILVVQHMPEGFTRSLAARLNSMSNINVKEAENNDVLKKGYCYIAPGNYHMIVHEHNGDIIIKLNKSLPVSGHRPSVDVMMESVASISSMKKIAVIMTGMGSDGANGIKKISESGGYTIAQDEESCVVYGMPKAAVNSGTINKILPLNEISNELINVLGV</sequence>
<comment type="catalytic activity">
    <reaction evidence="4">
        <text>L-glutaminyl-[protein] + H2O = L-glutamyl-[protein] + NH4(+)</text>
        <dbReference type="Rhea" id="RHEA:16441"/>
        <dbReference type="Rhea" id="RHEA-COMP:10207"/>
        <dbReference type="Rhea" id="RHEA-COMP:10208"/>
        <dbReference type="ChEBI" id="CHEBI:15377"/>
        <dbReference type="ChEBI" id="CHEBI:28938"/>
        <dbReference type="ChEBI" id="CHEBI:29973"/>
        <dbReference type="ChEBI" id="CHEBI:30011"/>
        <dbReference type="EC" id="3.5.1.44"/>
    </reaction>
</comment>
<feature type="domain" description="Response regulatory" evidence="7">
    <location>
        <begin position="4"/>
        <end position="121"/>
    </location>
</feature>
<evidence type="ECO:0000313" key="10">
    <source>
        <dbReference type="Proteomes" id="UP000198625"/>
    </source>
</evidence>
<keyword evidence="1 4" id="KW-0378">Hydrolase</keyword>
<gene>
    <name evidence="4" type="primary">cheB</name>
    <name evidence="9" type="ORF">SAMN05660462_01008</name>
</gene>
<feature type="modified residue" description="4-aspartylphosphate" evidence="4 6">
    <location>
        <position position="55"/>
    </location>
</feature>
<dbReference type="EC" id="3.1.1.61" evidence="4"/>
<dbReference type="InterPro" id="IPR001789">
    <property type="entry name" value="Sig_transdc_resp-reg_receiver"/>
</dbReference>
<dbReference type="GO" id="GO:0050568">
    <property type="term" value="F:protein-glutamine glutaminase activity"/>
    <property type="evidence" value="ECO:0007669"/>
    <property type="project" value="UniProtKB-UniRule"/>
</dbReference>
<dbReference type="EC" id="3.5.1.44" evidence="4"/>
<dbReference type="PANTHER" id="PTHR42872:SF3">
    <property type="entry name" value="PROTEIN-GLUTAMATE METHYLESTERASE_PROTEIN-GLUTAMINE GLUTAMINASE 1"/>
    <property type="match status" value="1"/>
</dbReference>
<dbReference type="GO" id="GO:0000156">
    <property type="term" value="F:phosphorelay response regulator activity"/>
    <property type="evidence" value="ECO:0007669"/>
    <property type="project" value="InterPro"/>
</dbReference>
<feature type="active site" evidence="4 5">
    <location>
        <position position="196"/>
    </location>
</feature>
<evidence type="ECO:0000256" key="1">
    <source>
        <dbReference type="ARBA" id="ARBA00022801"/>
    </source>
</evidence>
<dbReference type="CDD" id="cd16432">
    <property type="entry name" value="CheB_Rec"/>
    <property type="match status" value="1"/>
</dbReference>
<dbReference type="InterPro" id="IPR000673">
    <property type="entry name" value="Sig_transdc_resp-reg_Me-estase"/>
</dbReference>
<dbReference type="STRING" id="415015.SAMN05660462_01008"/>
<dbReference type="Pfam" id="PF00072">
    <property type="entry name" value="Response_reg"/>
    <property type="match status" value="1"/>
</dbReference>
<reference evidence="10" key="1">
    <citation type="submission" date="2016-10" db="EMBL/GenBank/DDBJ databases">
        <authorList>
            <person name="Varghese N."/>
            <person name="Submissions S."/>
        </authorList>
    </citation>
    <scope>NUCLEOTIDE SEQUENCE [LARGE SCALE GENOMIC DNA]</scope>
    <source>
        <strain evidence="10">DSM 21650</strain>
    </source>
</reference>
<organism evidence="9 10">
    <name type="scientific">Proteiniborus ethanoligenes</name>
    <dbReference type="NCBI Taxonomy" id="415015"/>
    <lineage>
        <taxon>Bacteria</taxon>
        <taxon>Bacillati</taxon>
        <taxon>Bacillota</taxon>
        <taxon>Clostridia</taxon>
        <taxon>Eubacteriales</taxon>
        <taxon>Proteiniborus</taxon>
    </lineage>
</organism>
<comment type="similarity">
    <text evidence="4">Belongs to the CheB family.</text>
</comment>
<dbReference type="SMART" id="SM00448">
    <property type="entry name" value="REC"/>
    <property type="match status" value="1"/>
</dbReference>
<dbReference type="GO" id="GO:0006935">
    <property type="term" value="P:chemotaxis"/>
    <property type="evidence" value="ECO:0007669"/>
    <property type="project" value="UniProtKB-UniRule"/>
</dbReference>
<keyword evidence="10" id="KW-1185">Reference proteome</keyword>
<evidence type="ECO:0000313" key="9">
    <source>
        <dbReference type="EMBL" id="SDY83856.1"/>
    </source>
</evidence>
<dbReference type="HAMAP" id="MF_00099">
    <property type="entry name" value="CheB_chemtxs"/>
    <property type="match status" value="1"/>
</dbReference>
<evidence type="ECO:0000259" key="8">
    <source>
        <dbReference type="PROSITE" id="PS50122"/>
    </source>
</evidence>
<dbReference type="OrthoDB" id="9793421at2"/>
<feature type="active site" evidence="4 5">
    <location>
        <position position="292"/>
    </location>
</feature>
<comment type="catalytic activity">
    <reaction evidence="3 4">
        <text>[protein]-L-glutamate 5-O-methyl ester + H2O = L-glutamyl-[protein] + methanol + H(+)</text>
        <dbReference type="Rhea" id="RHEA:23236"/>
        <dbReference type="Rhea" id="RHEA-COMP:10208"/>
        <dbReference type="Rhea" id="RHEA-COMP:10311"/>
        <dbReference type="ChEBI" id="CHEBI:15377"/>
        <dbReference type="ChEBI" id="CHEBI:15378"/>
        <dbReference type="ChEBI" id="CHEBI:17790"/>
        <dbReference type="ChEBI" id="CHEBI:29973"/>
        <dbReference type="ChEBI" id="CHEBI:82795"/>
        <dbReference type="EC" id="3.1.1.61"/>
    </reaction>
</comment>
<comment type="PTM">
    <text evidence="4">Phosphorylated by CheA. Phosphorylation of the N-terminal regulatory domain activates the methylesterase activity.</text>
</comment>
<name>A0A1H3N4U0_9FIRM</name>
<dbReference type="PROSITE" id="PS50110">
    <property type="entry name" value="RESPONSE_REGULATORY"/>
    <property type="match status" value="1"/>
</dbReference>
<dbReference type="GO" id="GO:0005737">
    <property type="term" value="C:cytoplasm"/>
    <property type="evidence" value="ECO:0007669"/>
    <property type="project" value="UniProtKB-SubCell"/>
</dbReference>
<keyword evidence="4 5" id="KW-0145">Chemotaxis</keyword>
<feature type="domain" description="CheB-type methylesterase" evidence="8">
    <location>
        <begin position="158"/>
        <end position="349"/>
    </location>
</feature>
<dbReference type="NCBIfam" id="NF001965">
    <property type="entry name" value="PRK00742.1"/>
    <property type="match status" value="1"/>
</dbReference>
<evidence type="ECO:0000256" key="4">
    <source>
        <dbReference type="HAMAP-Rule" id="MF_00099"/>
    </source>
</evidence>
<protein>
    <recommendedName>
        <fullName evidence="4">Protein-glutamate methylesterase/protein-glutamine glutaminase</fullName>
        <ecNumber evidence="4">3.1.1.61</ecNumber>
        <ecNumber evidence="4">3.5.1.44</ecNumber>
    </recommendedName>
</protein>
<dbReference type="CDD" id="cd17541">
    <property type="entry name" value="REC_CheB-like"/>
    <property type="match status" value="1"/>
</dbReference>
<keyword evidence="4" id="KW-0963">Cytoplasm</keyword>
<dbReference type="GO" id="GO:0008984">
    <property type="term" value="F:protein-glutamate methylesterase activity"/>
    <property type="evidence" value="ECO:0007669"/>
    <property type="project" value="UniProtKB-UniRule"/>
</dbReference>
<dbReference type="RefSeq" id="WP_091728060.1">
    <property type="nucleotide sequence ID" value="NZ_FNQE01000009.1"/>
</dbReference>
<dbReference type="SUPFAM" id="SSF52738">
    <property type="entry name" value="Methylesterase CheB, C-terminal domain"/>
    <property type="match status" value="1"/>
</dbReference>
<feature type="active site" evidence="4 5">
    <location>
        <position position="169"/>
    </location>
</feature>
<dbReference type="SUPFAM" id="SSF52172">
    <property type="entry name" value="CheY-like"/>
    <property type="match status" value="1"/>
</dbReference>
<evidence type="ECO:0000256" key="2">
    <source>
        <dbReference type="ARBA" id="ARBA00024867"/>
    </source>
</evidence>
<comment type="subcellular location">
    <subcellularLocation>
        <location evidence="4">Cytoplasm</location>
    </subcellularLocation>
</comment>
<dbReference type="Gene3D" id="3.40.50.2300">
    <property type="match status" value="1"/>
</dbReference>
<dbReference type="Proteomes" id="UP000198625">
    <property type="component" value="Unassembled WGS sequence"/>
</dbReference>
<comment type="domain">
    <text evidence="4">Contains a C-terminal catalytic domain, and an N-terminal region which modulates catalytic activity.</text>
</comment>
<evidence type="ECO:0000259" key="7">
    <source>
        <dbReference type="PROSITE" id="PS50110"/>
    </source>
</evidence>
<keyword evidence="4 6" id="KW-0597">Phosphoprotein</keyword>
<dbReference type="InterPro" id="IPR008248">
    <property type="entry name" value="CheB-like"/>
</dbReference>
<dbReference type="PROSITE" id="PS50122">
    <property type="entry name" value="CHEB"/>
    <property type="match status" value="1"/>
</dbReference>
<dbReference type="NCBIfam" id="NF009206">
    <property type="entry name" value="PRK12555.1"/>
    <property type="match status" value="1"/>
</dbReference>
<dbReference type="InterPro" id="IPR035909">
    <property type="entry name" value="CheB_C"/>
</dbReference>
<evidence type="ECO:0000256" key="6">
    <source>
        <dbReference type="PROSITE-ProRule" id="PRU00169"/>
    </source>
</evidence>
<proteinExistence type="inferred from homology"/>
<dbReference type="Pfam" id="PF01339">
    <property type="entry name" value="CheB_methylest"/>
    <property type="match status" value="1"/>
</dbReference>